<reference evidence="2" key="1">
    <citation type="submission" date="2018-01" db="EMBL/GenBank/DDBJ databases">
        <title>An insight into the sialome of Amazonian anophelines.</title>
        <authorList>
            <person name="Ribeiro J.M."/>
            <person name="Scarpassa V."/>
            <person name="Calvo E."/>
        </authorList>
    </citation>
    <scope>NUCLEOTIDE SEQUENCE</scope>
</reference>
<protein>
    <submittedName>
        <fullName evidence="2">Putative secreted protein</fullName>
    </submittedName>
</protein>
<feature type="transmembrane region" description="Helical" evidence="1">
    <location>
        <begin position="17"/>
        <end position="37"/>
    </location>
</feature>
<accession>A0A2M4DR24</accession>
<dbReference type="EMBL" id="GGFL01015826">
    <property type="protein sequence ID" value="MBW80004.1"/>
    <property type="molecule type" value="Transcribed_RNA"/>
</dbReference>
<proteinExistence type="predicted"/>
<sequence>MRNKYIHHPFGPHIRRAISSSLSLFLPLAFCLVVLHFRSSVKHSSLFREGNRLELEIYLEKGLIDVCLGDGGDFKTTFTKQI</sequence>
<evidence type="ECO:0000256" key="1">
    <source>
        <dbReference type="SAM" id="Phobius"/>
    </source>
</evidence>
<evidence type="ECO:0000313" key="2">
    <source>
        <dbReference type="EMBL" id="MBW80004.1"/>
    </source>
</evidence>
<keyword evidence="1" id="KW-1133">Transmembrane helix</keyword>
<dbReference type="AlphaFoldDB" id="A0A2M4DR24"/>
<organism evidence="2">
    <name type="scientific">Anopheles darlingi</name>
    <name type="common">Mosquito</name>
    <dbReference type="NCBI Taxonomy" id="43151"/>
    <lineage>
        <taxon>Eukaryota</taxon>
        <taxon>Metazoa</taxon>
        <taxon>Ecdysozoa</taxon>
        <taxon>Arthropoda</taxon>
        <taxon>Hexapoda</taxon>
        <taxon>Insecta</taxon>
        <taxon>Pterygota</taxon>
        <taxon>Neoptera</taxon>
        <taxon>Endopterygota</taxon>
        <taxon>Diptera</taxon>
        <taxon>Nematocera</taxon>
        <taxon>Culicoidea</taxon>
        <taxon>Culicidae</taxon>
        <taxon>Anophelinae</taxon>
        <taxon>Anopheles</taxon>
    </lineage>
</organism>
<name>A0A2M4DR24_ANODA</name>
<keyword evidence="1" id="KW-0812">Transmembrane</keyword>
<keyword evidence="1" id="KW-0472">Membrane</keyword>